<evidence type="ECO:0000256" key="1">
    <source>
        <dbReference type="SAM" id="Coils"/>
    </source>
</evidence>
<sequence length="439" mass="49862">MSDTVTLQLHRNKNEPWGIEIAGDAPVKIKTVRERTPADSAGVQEGDIVIAINGVNVCNSRHREVIDLVKNSGNVLRLKLLPKEEFMTESESESEVELMSQKTKASMYKSKSSVKSNWWEGDETPEETEQSENEQDEDFNPDFQVDEEEEKAKMEAIEQKMKSLNSKRSLAELLEEDKTRKLIKAEHEEKFFISTADQRDYDEEIKANKGLDDQFEGSFVGRKACIPGCFAGDNVIVEDRWEGGYRKGNEVTGIRNRVKAGIQHYEYDLYAMYAAEEDRNKVVIYTTTLGVDKKLVADCDRATTIIRNMKVRWEERDIFNFEEHKNEFLVRKGLKPGASLSGHLPAVYIDGQYIGGLDELQALADCGDLRVRLAEFDKLYERHKCTDCQGTGKLTCSACKGKKVKKRNRFGKLRCGECDVNGQVDCKGCYVPSEGLMRM</sequence>
<dbReference type="Gene3D" id="2.30.42.10">
    <property type="match status" value="1"/>
</dbReference>
<dbReference type="InterPro" id="IPR042797">
    <property type="entry name" value="GRXCR1"/>
</dbReference>
<reference evidence="4 5" key="1">
    <citation type="submission" date="2021-04" db="EMBL/GenBank/DDBJ databases">
        <authorList>
            <person name="Bliznina A."/>
        </authorList>
    </citation>
    <scope>NUCLEOTIDE SEQUENCE [LARGE SCALE GENOMIC DNA]</scope>
</reference>
<dbReference type="SMART" id="SM00228">
    <property type="entry name" value="PDZ"/>
    <property type="match status" value="1"/>
</dbReference>
<evidence type="ECO:0000313" key="4">
    <source>
        <dbReference type="EMBL" id="CAG5112539.1"/>
    </source>
</evidence>
<gene>
    <name evidence="4" type="ORF">OKIOD_LOCUS15509</name>
</gene>
<dbReference type="Proteomes" id="UP001158576">
    <property type="component" value="Chromosome 2"/>
</dbReference>
<dbReference type="PROSITE" id="PS50106">
    <property type="entry name" value="PDZ"/>
    <property type="match status" value="1"/>
</dbReference>
<keyword evidence="1" id="KW-0175">Coiled coil</keyword>
<feature type="coiled-coil region" evidence="1">
    <location>
        <begin position="147"/>
        <end position="174"/>
    </location>
</feature>
<dbReference type="SUPFAM" id="SSF50156">
    <property type="entry name" value="PDZ domain-like"/>
    <property type="match status" value="1"/>
</dbReference>
<feature type="compositionally biased region" description="Acidic residues" evidence="2">
    <location>
        <begin position="120"/>
        <end position="142"/>
    </location>
</feature>
<dbReference type="InterPro" id="IPR036034">
    <property type="entry name" value="PDZ_sf"/>
</dbReference>
<protein>
    <submittedName>
        <fullName evidence="4">Oidioi.mRNA.OKI2018_I69.chr2.g6744.t1.cds</fullName>
    </submittedName>
</protein>
<evidence type="ECO:0000259" key="3">
    <source>
        <dbReference type="PROSITE" id="PS50106"/>
    </source>
</evidence>
<organism evidence="4 5">
    <name type="scientific">Oikopleura dioica</name>
    <name type="common">Tunicate</name>
    <dbReference type="NCBI Taxonomy" id="34765"/>
    <lineage>
        <taxon>Eukaryota</taxon>
        <taxon>Metazoa</taxon>
        <taxon>Chordata</taxon>
        <taxon>Tunicata</taxon>
        <taxon>Appendicularia</taxon>
        <taxon>Copelata</taxon>
        <taxon>Oikopleuridae</taxon>
        <taxon>Oikopleura</taxon>
    </lineage>
</organism>
<dbReference type="PROSITE" id="PS51354">
    <property type="entry name" value="GLUTAREDOXIN_2"/>
    <property type="match status" value="1"/>
</dbReference>
<accession>A0ABN7TD80</accession>
<dbReference type="InterPro" id="IPR001478">
    <property type="entry name" value="PDZ"/>
</dbReference>
<dbReference type="EMBL" id="OU015567">
    <property type="protein sequence ID" value="CAG5112539.1"/>
    <property type="molecule type" value="Genomic_DNA"/>
</dbReference>
<feature type="domain" description="PDZ" evidence="3">
    <location>
        <begin position="6"/>
        <end position="84"/>
    </location>
</feature>
<evidence type="ECO:0000313" key="5">
    <source>
        <dbReference type="Proteomes" id="UP001158576"/>
    </source>
</evidence>
<dbReference type="SUPFAM" id="SSF52833">
    <property type="entry name" value="Thioredoxin-like"/>
    <property type="match status" value="1"/>
</dbReference>
<keyword evidence="5" id="KW-1185">Reference proteome</keyword>
<dbReference type="PANTHER" id="PTHR46990:SF1">
    <property type="entry name" value="GLUTAREDOXIN DOMAIN-CONTAINING CYSTEINE-RICH PROTEIN 1"/>
    <property type="match status" value="1"/>
</dbReference>
<name>A0ABN7TD80_OIKDI</name>
<dbReference type="Gene3D" id="3.40.30.10">
    <property type="entry name" value="Glutaredoxin"/>
    <property type="match status" value="1"/>
</dbReference>
<dbReference type="PANTHER" id="PTHR46990">
    <property type="entry name" value="GLUTAREDOXIN DOMAIN-CONTAINING CYSTEINE-RICH PROTEIN 1"/>
    <property type="match status" value="1"/>
</dbReference>
<dbReference type="InterPro" id="IPR036249">
    <property type="entry name" value="Thioredoxin-like_sf"/>
</dbReference>
<dbReference type="Pfam" id="PF00595">
    <property type="entry name" value="PDZ"/>
    <property type="match status" value="1"/>
</dbReference>
<evidence type="ECO:0000256" key="2">
    <source>
        <dbReference type="SAM" id="MobiDB-lite"/>
    </source>
</evidence>
<proteinExistence type="predicted"/>
<feature type="region of interest" description="Disordered" evidence="2">
    <location>
        <begin position="113"/>
        <end position="142"/>
    </location>
</feature>